<evidence type="ECO:0000313" key="3">
    <source>
        <dbReference type="EMBL" id="VEU23095.1"/>
    </source>
</evidence>
<dbReference type="OrthoDB" id="2130597at2759"/>
<feature type="compositionally biased region" description="Basic and acidic residues" evidence="1">
    <location>
        <begin position="438"/>
        <end position="458"/>
    </location>
</feature>
<feature type="compositionally biased region" description="Basic and acidic residues" evidence="1">
    <location>
        <begin position="473"/>
        <end position="507"/>
    </location>
</feature>
<feature type="compositionally biased region" description="Basic and acidic residues" evidence="1">
    <location>
        <begin position="934"/>
        <end position="949"/>
    </location>
</feature>
<name>A0A448YQ76_BRENA</name>
<feature type="compositionally biased region" description="Basic and acidic residues" evidence="1">
    <location>
        <begin position="537"/>
        <end position="554"/>
    </location>
</feature>
<feature type="region of interest" description="Disordered" evidence="1">
    <location>
        <begin position="1019"/>
        <end position="1046"/>
    </location>
</feature>
<feature type="compositionally biased region" description="Basic and acidic residues" evidence="1">
    <location>
        <begin position="36"/>
        <end position="54"/>
    </location>
</feature>
<dbReference type="FunCoup" id="A0A448YQ76">
    <property type="interactions" value="247"/>
</dbReference>
<feature type="compositionally biased region" description="Basic and acidic residues" evidence="1">
    <location>
        <begin position="649"/>
        <end position="663"/>
    </location>
</feature>
<feature type="compositionally biased region" description="Basic and acidic residues" evidence="1">
    <location>
        <begin position="358"/>
        <end position="367"/>
    </location>
</feature>
<dbReference type="InterPro" id="IPR018564">
    <property type="entry name" value="Repl_chkpnt_MRC1_dom"/>
</dbReference>
<dbReference type="Pfam" id="PF09444">
    <property type="entry name" value="MRC1"/>
    <property type="match status" value="1"/>
</dbReference>
<protein>
    <submittedName>
        <fullName evidence="3">DEKNAAC104067</fullName>
    </submittedName>
</protein>
<evidence type="ECO:0000256" key="1">
    <source>
        <dbReference type="SAM" id="MobiDB-lite"/>
    </source>
</evidence>
<feature type="region of interest" description="Disordered" evidence="1">
    <location>
        <begin position="610"/>
        <end position="709"/>
    </location>
</feature>
<dbReference type="Proteomes" id="UP000290900">
    <property type="component" value="Unassembled WGS sequence"/>
</dbReference>
<feature type="domain" description="DNA replication checkpoint mediator MRC1" evidence="2">
    <location>
        <begin position="767"/>
        <end position="907"/>
    </location>
</feature>
<feature type="compositionally biased region" description="Acidic residues" evidence="1">
    <location>
        <begin position="774"/>
        <end position="783"/>
    </location>
</feature>
<feature type="compositionally biased region" description="Acidic residues" evidence="1">
    <location>
        <begin position="511"/>
        <end position="536"/>
    </location>
</feature>
<feature type="compositionally biased region" description="Acidic residues" evidence="1">
    <location>
        <begin position="396"/>
        <end position="405"/>
    </location>
</feature>
<feature type="compositionally biased region" description="Basic and acidic residues" evidence="1">
    <location>
        <begin position="250"/>
        <end position="274"/>
    </location>
</feature>
<dbReference type="InParanoid" id="A0A448YQ76"/>
<keyword evidence="4" id="KW-1185">Reference proteome</keyword>
<reference evidence="3 4" key="1">
    <citation type="submission" date="2018-12" db="EMBL/GenBank/DDBJ databases">
        <authorList>
            <person name="Tiukova I."/>
            <person name="Dainat J."/>
        </authorList>
    </citation>
    <scope>NUCLEOTIDE SEQUENCE [LARGE SCALE GENOMIC DNA]</scope>
</reference>
<gene>
    <name evidence="3" type="ORF">BRENAR_LOCUS3826</name>
</gene>
<dbReference type="EMBL" id="CAACVR010000034">
    <property type="protein sequence ID" value="VEU23095.1"/>
    <property type="molecule type" value="Genomic_DNA"/>
</dbReference>
<feature type="region of interest" description="Disordered" evidence="1">
    <location>
        <begin position="330"/>
        <end position="405"/>
    </location>
</feature>
<feature type="compositionally biased region" description="Polar residues" evidence="1">
    <location>
        <begin position="558"/>
        <end position="569"/>
    </location>
</feature>
<dbReference type="AlphaFoldDB" id="A0A448YQ76"/>
<accession>A0A448YQ76</accession>
<dbReference type="STRING" id="13370.A0A448YQ76"/>
<feature type="region of interest" description="Disordered" evidence="1">
    <location>
        <begin position="772"/>
        <end position="812"/>
    </location>
</feature>
<sequence length="1148" mass="129995">MDIFSRMKDLNEETSADESEAGSTQIRFDQFSIFQKGDKDTDQDVEDVRESDTVDKPDLSVLGMDSSVLDGIMSRLNGKKGNTAASQTVTQVDAEVGSESTTPTADLPATQLLNQSVTQSATQPVIHPITTFVESTQKISSIRVGTSLQPTQPIVGKTQSVQKTQSIQRTQPVQKTQIVATEVIPTIETTGTQIIDSDDDDDVIIPQRRQLGHAIDATIDLGESQESDVNEDTIENYKDMTREEKVRARVERKERERRERREREEAEMEAKLQEEEREEPVLPKIVPHLKSAKLQQLAEAVKQNELIRKSTFVIRKTEKSKFTPSKLIENFDMDSDSEDERLFSAKDGNQTPHSSPKAAEELEKSVDRPMLSIPLGNYEQKLREEAGSREMISLDSDNDSTGDEDDLLEAKADKQKVFEVKRKISAKKKGLKPRKKTIKDLIKEETTKQMRKIARERQSQFPESDSGVSKEANVPDEREINKMLEEEIARSKKLAEIEKEKEERSKWILEGNDEELDESEEENESEDNESEEDESEEKSGSEDEGKEDDDKVHVESSIPDTQITFQLTSGSTKAFKGLNMSLGDVFDQSEPVDKSFEGLQGVDVVRKLQNINSRTPETSFQEGWGENNTNGDTFNDGSFLQSVTEEPVEENKLDPRTVDERKRLLASQNFLPDTQVDEGEDSEEAPGDTLVDSEDDEDDEKVKVTANRRLRSTKLDSITEVAENASSGSDEEVYEDEETRKLRLFKIQEAKRRDRERRKALRKEFKEAGMAEVLENEAVESDDEWHGIGGEDGEGSDRENSEDEKLLDDSSKIEVDEDKIRANLAQHNVEADDELVKKIYRDLKSGAFRKRRAHDGAYELDLSDDEDDYMREFYERRRKEYLEQQYLKDAGLRELAKNQSSRAFYETIAGDAAKMSRKSVEFEEEVNGEEREDDNPFGRDQSKRSSSKSEEDEDDEDEVIVHPKRRRLTAEQVHSMISFLEEEDQPEVPDIDGLDSDDGVDEIKYIKAQSKVKLRQLVAPKKKGDSSNTQNVIDLEDDQKAPDDTDGGFGLLATRSRSVTASFRHSETHRTRYSTTTGHEVHEVTVTVGSRPSLSSKGSVTSMTSRDSYLKNDFQLKSSKAARIEEILRSDGGGLRKIYKSISGFEES</sequence>
<feature type="compositionally biased region" description="Acidic residues" evidence="1">
    <location>
        <begin position="922"/>
        <end position="933"/>
    </location>
</feature>
<feature type="region of interest" description="Disordered" evidence="1">
    <location>
        <begin position="429"/>
        <end position="569"/>
    </location>
</feature>
<organism evidence="3 4">
    <name type="scientific">Brettanomyces naardenensis</name>
    <name type="common">Yeast</name>
    <dbReference type="NCBI Taxonomy" id="13370"/>
    <lineage>
        <taxon>Eukaryota</taxon>
        <taxon>Fungi</taxon>
        <taxon>Dikarya</taxon>
        <taxon>Ascomycota</taxon>
        <taxon>Saccharomycotina</taxon>
        <taxon>Pichiomycetes</taxon>
        <taxon>Pichiales</taxon>
        <taxon>Pichiaceae</taxon>
        <taxon>Brettanomyces</taxon>
    </lineage>
</organism>
<evidence type="ECO:0000259" key="2">
    <source>
        <dbReference type="Pfam" id="PF09444"/>
    </source>
</evidence>
<feature type="compositionally biased region" description="Basic and acidic residues" evidence="1">
    <location>
        <begin position="795"/>
        <end position="812"/>
    </location>
</feature>
<feature type="region of interest" description="Disordered" evidence="1">
    <location>
        <begin position="913"/>
        <end position="967"/>
    </location>
</feature>
<feature type="compositionally biased region" description="Basic and acidic residues" evidence="1">
    <location>
        <begin position="1"/>
        <end position="11"/>
    </location>
</feature>
<proteinExistence type="predicted"/>
<feature type="region of interest" description="Disordered" evidence="1">
    <location>
        <begin position="1"/>
        <end position="54"/>
    </location>
</feature>
<feature type="compositionally biased region" description="Polar residues" evidence="1">
    <location>
        <begin position="610"/>
        <end position="644"/>
    </location>
</feature>
<feature type="compositionally biased region" description="Acidic residues" evidence="1">
    <location>
        <begin position="675"/>
        <end position="699"/>
    </location>
</feature>
<feature type="region of interest" description="Disordered" evidence="1">
    <location>
        <begin position="250"/>
        <end position="276"/>
    </location>
</feature>
<evidence type="ECO:0000313" key="4">
    <source>
        <dbReference type="Proteomes" id="UP000290900"/>
    </source>
</evidence>